<accession>A0ABT3QCT2</accession>
<dbReference type="RefSeq" id="WP_173560089.1">
    <property type="nucleotide sequence ID" value="NZ_JAPIUZ010000001.1"/>
</dbReference>
<dbReference type="Gene3D" id="2.160.20.20">
    <property type="match status" value="1"/>
</dbReference>
<evidence type="ECO:0000259" key="1">
    <source>
        <dbReference type="Pfam" id="PF13403"/>
    </source>
</evidence>
<dbReference type="InterPro" id="IPR036844">
    <property type="entry name" value="Hint_dom_sf"/>
</dbReference>
<organism evidence="2 3">
    <name type="scientific">Acetobacter thailandicus</name>
    <dbReference type="NCBI Taxonomy" id="1502842"/>
    <lineage>
        <taxon>Bacteria</taxon>
        <taxon>Pseudomonadati</taxon>
        <taxon>Pseudomonadota</taxon>
        <taxon>Alphaproteobacteria</taxon>
        <taxon>Acetobacterales</taxon>
        <taxon>Acetobacteraceae</taxon>
        <taxon>Acetobacter</taxon>
    </lineage>
</organism>
<evidence type="ECO:0000313" key="2">
    <source>
        <dbReference type="EMBL" id="MCX2563107.1"/>
    </source>
</evidence>
<feature type="domain" description="Hedgehog/Intein (Hint)" evidence="1">
    <location>
        <begin position="250"/>
        <end position="388"/>
    </location>
</feature>
<dbReference type="InterPro" id="IPR012332">
    <property type="entry name" value="Autotransporter_pectin_lyase_C"/>
</dbReference>
<dbReference type="InterPro" id="IPR028992">
    <property type="entry name" value="Hedgehog/Intein_dom"/>
</dbReference>
<keyword evidence="3" id="KW-1185">Reference proteome</keyword>
<dbReference type="Gene3D" id="2.170.16.10">
    <property type="entry name" value="Hedgehog/Intein (Hint) domain"/>
    <property type="match status" value="1"/>
</dbReference>
<dbReference type="EMBL" id="JAPIUZ010000001">
    <property type="protein sequence ID" value="MCX2563107.1"/>
    <property type="molecule type" value="Genomic_DNA"/>
</dbReference>
<dbReference type="Pfam" id="PF13403">
    <property type="entry name" value="Hint_2"/>
    <property type="match status" value="1"/>
</dbReference>
<reference evidence="2 3" key="1">
    <citation type="submission" date="2022-11" db="EMBL/GenBank/DDBJ databases">
        <title>Genome sequencing of Acetobacter type strain.</title>
        <authorList>
            <person name="Heo J."/>
            <person name="Lee D."/>
            <person name="Han B.-H."/>
            <person name="Hong S.-B."/>
            <person name="Kwon S.-W."/>
        </authorList>
    </citation>
    <scope>NUCLEOTIDE SEQUENCE [LARGE SCALE GENOMIC DNA]</scope>
    <source>
        <strain evidence="2 3">KACC 21253</strain>
    </source>
</reference>
<dbReference type="SUPFAM" id="SSF51294">
    <property type="entry name" value="Hedgehog/intein (Hint) domain"/>
    <property type="match status" value="1"/>
</dbReference>
<sequence length="596" mass="62972">MILLVSQGGYIAGNTLVDSGGILRAQTGSVINSPVDVQSGGTLSAISPLTTIGTGSGASTYAAPDSASVVKGGNWVAIKDADGSTYYESATGGGSNATPLAGAIKYTGPIIISGGNLTVDSGAVASGAYLSGSVPRVYIQSGGTFEKSINVNGYTFVSSGGLSSDNILVSDRGVVSSGGTSVHDSIIAGISGDGGVDTFTVSGGGTLVSAYVGSGNTLNILSGGQAISSTIVAGANYYVVGGVSDGNDSCFLAGSLIKTPDGLAEVEDLRIGDEIITYVDGVETIRHVTWVGRSQCNVRRHLLPDQAGYPVRILKNAISDNVPFKDMLITAEHCLFFNGRFIPARMLVNNRSVFYDMSITSYDYYHIETADHSVIMADGVLTESYLDTGNRYFFNRQESVVSIRGSHNLAWETDAAAPLAVSRDEVEPIFRLIEVRSIRNASPLQTKKVGYLTYERNLHLVTDAGRAIYQVREHNGYVMFMIPSDIKEVRIVSNASRPCDVAGPFIDDRRTLGVLIGEIIFIEGEKTTTLTSHLKETTLTGWSNVEDGNVRWTSGNALLPLPSRPGLAITLMAIRIHAGGPYLLPDDRSECLSLSC</sequence>
<gene>
    <name evidence="2" type="ORF">OQ497_03915</name>
</gene>
<comment type="caution">
    <text evidence="2">The sequence shown here is derived from an EMBL/GenBank/DDBJ whole genome shotgun (WGS) entry which is preliminary data.</text>
</comment>
<dbReference type="Proteomes" id="UP001301152">
    <property type="component" value="Unassembled WGS sequence"/>
</dbReference>
<proteinExistence type="predicted"/>
<name>A0ABT3QCT2_9PROT</name>
<protein>
    <submittedName>
        <fullName evidence="2">Hint domain-containing protein</fullName>
    </submittedName>
</protein>
<evidence type="ECO:0000313" key="3">
    <source>
        <dbReference type="Proteomes" id="UP001301152"/>
    </source>
</evidence>